<dbReference type="AlphaFoldDB" id="R7Y9V3"/>
<accession>R7Y9V3</accession>
<dbReference type="PATRIC" id="fig|1316928.3.peg.2100"/>
<evidence type="ECO:0000313" key="3">
    <source>
        <dbReference type="Proteomes" id="UP000013569"/>
    </source>
</evidence>
<evidence type="ECO:0000259" key="1">
    <source>
        <dbReference type="Pfam" id="PF08818"/>
    </source>
</evidence>
<evidence type="ECO:0000313" key="2">
    <source>
        <dbReference type="EMBL" id="EON32775.1"/>
    </source>
</evidence>
<feature type="domain" description="YdhG-like" evidence="1">
    <location>
        <begin position="19"/>
        <end position="123"/>
    </location>
</feature>
<name>R7Y9V3_9ACTN</name>
<sequence>MVPSATAVEEALDRAGGPRRREADELIALFEDITGQTPVVWAGRMVGFGEYEYRYNSGHGGRAPELAFATGPKTHTIYLVSDFASRWPDLIDRLGKTRAGKSCLHLTRLKDVDREVLRTLLERSLAETRASHDS</sequence>
<dbReference type="EMBL" id="AQPW01000010">
    <property type="protein sequence ID" value="EON32775.1"/>
    <property type="molecule type" value="Genomic_DNA"/>
</dbReference>
<dbReference type="Proteomes" id="UP000013569">
    <property type="component" value="Unassembled WGS sequence"/>
</dbReference>
<dbReference type="Pfam" id="PF08818">
    <property type="entry name" value="DUF1801"/>
    <property type="match status" value="1"/>
</dbReference>
<protein>
    <recommendedName>
        <fullName evidence="1">YdhG-like domain-containing protein</fullName>
    </recommendedName>
</protein>
<dbReference type="InterPro" id="IPR014922">
    <property type="entry name" value="YdhG-like"/>
</dbReference>
<proteinExistence type="predicted"/>
<gene>
    <name evidence="2" type="ORF">GTC6_10461</name>
</gene>
<organism evidence="2 3">
    <name type="scientific">Gordonia terrae C-6</name>
    <dbReference type="NCBI Taxonomy" id="1316928"/>
    <lineage>
        <taxon>Bacteria</taxon>
        <taxon>Bacillati</taxon>
        <taxon>Actinomycetota</taxon>
        <taxon>Actinomycetes</taxon>
        <taxon>Mycobacteriales</taxon>
        <taxon>Gordoniaceae</taxon>
        <taxon>Gordonia</taxon>
    </lineage>
</organism>
<comment type="caution">
    <text evidence="2">The sequence shown here is derived from an EMBL/GenBank/DDBJ whole genome shotgun (WGS) entry which is preliminary data.</text>
</comment>
<reference evidence="2 3" key="1">
    <citation type="journal article" date="2013" name="Genome Announc.">
        <title>Draft Genome Sequence of a Benzothiophene-Desulfurizing Bacterium, Gordona terrae Strain C-6.</title>
        <authorList>
            <person name="Wang W."/>
            <person name="Ma T."/>
            <person name="Ren Y."/>
            <person name="Li G."/>
        </authorList>
    </citation>
    <scope>NUCLEOTIDE SEQUENCE [LARGE SCALE GENOMIC DNA]</scope>
    <source>
        <strain evidence="2 3">C-6</strain>
    </source>
</reference>